<comment type="caution">
    <text evidence="1">The sequence shown here is derived from an EMBL/GenBank/DDBJ whole genome shotgun (WGS) entry which is preliminary data.</text>
</comment>
<feature type="non-terminal residue" evidence="1">
    <location>
        <position position="483"/>
    </location>
</feature>
<dbReference type="EMBL" id="JAUNZN010000009">
    <property type="protein sequence ID" value="KAK4816598.1"/>
    <property type="molecule type" value="Genomic_DNA"/>
</dbReference>
<dbReference type="PANTHER" id="PTHR33332">
    <property type="entry name" value="REVERSE TRANSCRIPTASE DOMAIN-CONTAINING PROTEIN"/>
    <property type="match status" value="1"/>
</dbReference>
<dbReference type="PRINTS" id="PR01345">
    <property type="entry name" value="CERVTRCPTASE"/>
</dbReference>
<organism evidence="1 2">
    <name type="scientific">Mycteria americana</name>
    <name type="common">Wood stork</name>
    <dbReference type="NCBI Taxonomy" id="33587"/>
    <lineage>
        <taxon>Eukaryota</taxon>
        <taxon>Metazoa</taxon>
        <taxon>Chordata</taxon>
        <taxon>Craniata</taxon>
        <taxon>Vertebrata</taxon>
        <taxon>Euteleostomi</taxon>
        <taxon>Archelosauria</taxon>
        <taxon>Archosauria</taxon>
        <taxon>Dinosauria</taxon>
        <taxon>Saurischia</taxon>
        <taxon>Theropoda</taxon>
        <taxon>Coelurosauria</taxon>
        <taxon>Aves</taxon>
        <taxon>Neognathae</taxon>
        <taxon>Neoaves</taxon>
        <taxon>Aequornithes</taxon>
        <taxon>Ciconiiformes</taxon>
        <taxon>Ciconiidae</taxon>
        <taxon>Mycteria</taxon>
    </lineage>
</organism>
<dbReference type="AlphaFoldDB" id="A0AAN7MUY1"/>
<evidence type="ECO:0000313" key="2">
    <source>
        <dbReference type="Proteomes" id="UP001333110"/>
    </source>
</evidence>
<proteinExistence type="predicted"/>
<gene>
    <name evidence="1" type="ORF">QYF61_018646</name>
</gene>
<reference evidence="1 2" key="1">
    <citation type="journal article" date="2023" name="J. Hered.">
        <title>Chromosome-level genome of the wood stork (Mycteria americana) provides insight into avian chromosome evolution.</title>
        <authorList>
            <person name="Flamio R. Jr."/>
            <person name="Ramstad K.M."/>
        </authorList>
    </citation>
    <scope>NUCLEOTIDE SEQUENCE [LARGE SCALE GENOMIC DNA]</scope>
    <source>
        <strain evidence="1">JAX WOST 10</strain>
    </source>
</reference>
<evidence type="ECO:0008006" key="3">
    <source>
        <dbReference type="Google" id="ProtNLM"/>
    </source>
</evidence>
<dbReference type="Proteomes" id="UP001333110">
    <property type="component" value="Unassembled WGS sequence"/>
</dbReference>
<sequence length="483" mass="55185">MNPQCFLAAKRANCIQGCIGACIAGRSSSVILPLCLALAILHLECCVQFWFPQYKKDIDRLEQVHWRPPGWSGVGAHDVQRLRKQEQFVLEKRRERRHLFVHYNYLIRGYRKDKARPFSEHAQHQDKKQGTQICMMTFHYYLGHMPDAIQHIHKHIKRGSPTRVPTLTWFKARAHSSPPGVLRDGKLKDASSHHHQVFNSEEAKLVEAIPYFIHTTTFCTCSSLTIIPIWATINGMKFNKNTCQILHLGQSNAGHKYKLGEEWLESSPAERDLGVLLDTRLTTSQQGALTTKRANRILGCIQHSITSRSKEVIIPLYLALLRPHLEYCVRFWAPQFKKDVKTLECVQRRVTKLVKGLEGMSCEEQLRTLGLSSLEKRRLRGDLIALYSFLRRGSGEGSADLFSLGSMTGHGRFRVDIRKHFFTKMVVKHWNRLSGEVADAPCLSVFKRHLDNALNSMLQLLASLDVSVRRKEVHTSTLVDPGV</sequence>
<protein>
    <recommendedName>
        <fullName evidence="3">Reverse transcriptase domain-containing protein</fullName>
    </recommendedName>
</protein>
<accession>A0AAN7MUY1</accession>
<keyword evidence="2" id="KW-1185">Reference proteome</keyword>
<evidence type="ECO:0000313" key="1">
    <source>
        <dbReference type="EMBL" id="KAK4816598.1"/>
    </source>
</evidence>
<name>A0AAN7MUY1_MYCAM</name>